<feature type="compositionally biased region" description="Basic and acidic residues" evidence="1">
    <location>
        <begin position="46"/>
        <end position="56"/>
    </location>
</feature>
<feature type="compositionally biased region" description="Pro residues" evidence="1">
    <location>
        <begin position="1"/>
        <end position="10"/>
    </location>
</feature>
<sequence length="140" mass="15387">MPRQVAPPPSGEFNVKLTKPFSGPATHSIEVTGELNRPARVVSKNDGIEKTGDVPKDDVNELMSLVNELRGFPSHPSKDVYGFDTKLELNTFEIQWANEDDDPSAGDVSEIAKETKDDFKRIADSIDALARTFAKRDSAV</sequence>
<evidence type="ECO:0000313" key="3">
    <source>
        <dbReference type="Proteomes" id="UP000016933"/>
    </source>
</evidence>
<evidence type="ECO:0000313" key="2">
    <source>
        <dbReference type="EMBL" id="EME49814.1"/>
    </source>
</evidence>
<dbReference type="eggNOG" id="ENOG502R8YC">
    <property type="taxonomic scope" value="Eukaryota"/>
</dbReference>
<reference evidence="3" key="1">
    <citation type="journal article" date="2012" name="PLoS Genet.">
        <title>The genomes of the fungal plant pathogens Cladosporium fulvum and Dothistroma septosporum reveal adaptation to different hosts and lifestyles but also signatures of common ancestry.</title>
        <authorList>
            <person name="de Wit P.J.G.M."/>
            <person name="van der Burgt A."/>
            <person name="Oekmen B."/>
            <person name="Stergiopoulos I."/>
            <person name="Abd-Elsalam K.A."/>
            <person name="Aerts A.L."/>
            <person name="Bahkali A.H."/>
            <person name="Beenen H.G."/>
            <person name="Chettri P."/>
            <person name="Cox M.P."/>
            <person name="Datema E."/>
            <person name="de Vries R.P."/>
            <person name="Dhillon B."/>
            <person name="Ganley A.R."/>
            <person name="Griffiths S.A."/>
            <person name="Guo Y."/>
            <person name="Hamelin R.C."/>
            <person name="Henrissat B."/>
            <person name="Kabir M.S."/>
            <person name="Jashni M.K."/>
            <person name="Kema G."/>
            <person name="Klaubauf S."/>
            <person name="Lapidus A."/>
            <person name="Levasseur A."/>
            <person name="Lindquist E."/>
            <person name="Mehrabi R."/>
            <person name="Ohm R.A."/>
            <person name="Owen T.J."/>
            <person name="Salamov A."/>
            <person name="Schwelm A."/>
            <person name="Schijlen E."/>
            <person name="Sun H."/>
            <person name="van den Burg H.A."/>
            <person name="van Ham R.C.H.J."/>
            <person name="Zhang S."/>
            <person name="Goodwin S.B."/>
            <person name="Grigoriev I.V."/>
            <person name="Collemare J."/>
            <person name="Bradshaw R.E."/>
        </authorList>
    </citation>
    <scope>NUCLEOTIDE SEQUENCE [LARGE SCALE GENOMIC DNA]</scope>
    <source>
        <strain evidence="3">NZE10 / CBS 128990</strain>
    </source>
</reference>
<organism evidence="2 3">
    <name type="scientific">Dothistroma septosporum (strain NZE10 / CBS 128990)</name>
    <name type="common">Red band needle blight fungus</name>
    <name type="synonym">Mycosphaerella pini</name>
    <dbReference type="NCBI Taxonomy" id="675120"/>
    <lineage>
        <taxon>Eukaryota</taxon>
        <taxon>Fungi</taxon>
        <taxon>Dikarya</taxon>
        <taxon>Ascomycota</taxon>
        <taxon>Pezizomycotina</taxon>
        <taxon>Dothideomycetes</taxon>
        <taxon>Dothideomycetidae</taxon>
        <taxon>Mycosphaerellales</taxon>
        <taxon>Mycosphaerellaceae</taxon>
        <taxon>Dothistroma</taxon>
    </lineage>
</organism>
<dbReference type="EMBL" id="KB446535">
    <property type="protein sequence ID" value="EME49814.1"/>
    <property type="molecule type" value="Genomic_DNA"/>
</dbReference>
<protein>
    <submittedName>
        <fullName evidence="2">Uncharacterized protein</fullName>
    </submittedName>
</protein>
<keyword evidence="3" id="KW-1185">Reference proteome</keyword>
<accession>N1Q4X9</accession>
<name>N1Q4X9_DOTSN</name>
<dbReference type="Proteomes" id="UP000016933">
    <property type="component" value="Unassembled WGS sequence"/>
</dbReference>
<proteinExistence type="predicted"/>
<evidence type="ECO:0000256" key="1">
    <source>
        <dbReference type="SAM" id="MobiDB-lite"/>
    </source>
</evidence>
<dbReference type="HOGENOM" id="CLU_118688_0_0_1"/>
<feature type="region of interest" description="Disordered" evidence="1">
    <location>
        <begin position="1"/>
        <end position="56"/>
    </location>
</feature>
<dbReference type="OMA" id="HMIEVIG"/>
<reference evidence="2 3" key="2">
    <citation type="journal article" date="2012" name="PLoS Pathog.">
        <title>Diverse lifestyles and strategies of plant pathogenesis encoded in the genomes of eighteen Dothideomycetes fungi.</title>
        <authorList>
            <person name="Ohm R.A."/>
            <person name="Feau N."/>
            <person name="Henrissat B."/>
            <person name="Schoch C.L."/>
            <person name="Horwitz B.A."/>
            <person name="Barry K.W."/>
            <person name="Condon B.J."/>
            <person name="Copeland A.C."/>
            <person name="Dhillon B."/>
            <person name="Glaser F."/>
            <person name="Hesse C.N."/>
            <person name="Kosti I."/>
            <person name="LaButti K."/>
            <person name="Lindquist E.A."/>
            <person name="Lucas S."/>
            <person name="Salamov A.A."/>
            <person name="Bradshaw R.E."/>
            <person name="Ciuffetti L."/>
            <person name="Hamelin R.C."/>
            <person name="Kema G.H.J."/>
            <person name="Lawrence C."/>
            <person name="Scott J.A."/>
            <person name="Spatafora J.W."/>
            <person name="Turgeon B.G."/>
            <person name="de Wit P.J.G.M."/>
            <person name="Zhong S."/>
            <person name="Goodwin S.B."/>
            <person name="Grigoriev I.V."/>
        </authorList>
    </citation>
    <scope>NUCLEOTIDE SEQUENCE [LARGE SCALE GENOMIC DNA]</scope>
    <source>
        <strain evidence="3">NZE10 / CBS 128990</strain>
    </source>
</reference>
<dbReference type="OrthoDB" id="5366606at2759"/>
<dbReference type="AlphaFoldDB" id="N1Q4X9"/>
<gene>
    <name evidence="2" type="ORF">DOTSEDRAFT_68567</name>
</gene>